<feature type="domain" description="Glycylpeptide N-tetradecanoyltransferase N-terminal" evidence="8">
    <location>
        <begin position="97"/>
        <end position="252"/>
    </location>
</feature>
<evidence type="ECO:0000259" key="8">
    <source>
        <dbReference type="Pfam" id="PF01233"/>
    </source>
</evidence>
<feature type="domain" description="Glycylpeptide N-tetradecanoyltransferase C-terminal" evidence="9">
    <location>
        <begin position="273"/>
        <end position="446"/>
    </location>
</feature>
<feature type="region of interest" description="Disordered" evidence="7">
    <location>
        <begin position="1"/>
        <end position="42"/>
    </location>
</feature>
<dbReference type="AlphaFoldDB" id="A0AAD1UBA7"/>
<keyword evidence="3 5" id="KW-0808">Transferase</keyword>
<dbReference type="Proteomes" id="UP001295684">
    <property type="component" value="Unassembled WGS sequence"/>
</dbReference>
<dbReference type="FunFam" id="3.40.630.170:FF:000003">
    <property type="entry name" value="Glycylpeptide N-tetradecanoyltransferase"/>
    <property type="match status" value="1"/>
</dbReference>
<protein>
    <recommendedName>
        <fullName evidence="2 5">Glycylpeptide N-tetradecanoyltransferase</fullName>
        <ecNumber evidence="2 5">2.3.1.97</ecNumber>
    </recommendedName>
</protein>
<dbReference type="InterPro" id="IPR022676">
    <property type="entry name" value="NMT_N"/>
</dbReference>
<dbReference type="SUPFAM" id="SSF55729">
    <property type="entry name" value="Acyl-CoA N-acyltransferases (Nat)"/>
    <property type="match status" value="2"/>
</dbReference>
<dbReference type="GO" id="GO:0005737">
    <property type="term" value="C:cytoplasm"/>
    <property type="evidence" value="ECO:0007669"/>
    <property type="project" value="TreeGrafter"/>
</dbReference>
<evidence type="ECO:0000256" key="1">
    <source>
        <dbReference type="ARBA" id="ARBA00009469"/>
    </source>
</evidence>
<dbReference type="EMBL" id="CAMPGE010005251">
    <property type="protein sequence ID" value="CAI2364102.1"/>
    <property type="molecule type" value="Genomic_DNA"/>
</dbReference>
<evidence type="ECO:0000256" key="3">
    <source>
        <dbReference type="ARBA" id="ARBA00022679"/>
    </source>
</evidence>
<evidence type="ECO:0000256" key="6">
    <source>
        <dbReference type="RuleBase" id="RU004178"/>
    </source>
</evidence>
<keyword evidence="4 5" id="KW-0012">Acyltransferase</keyword>
<dbReference type="PANTHER" id="PTHR11377">
    <property type="entry name" value="N-MYRISTOYL TRANSFERASE"/>
    <property type="match status" value="1"/>
</dbReference>
<comment type="catalytic activity">
    <reaction evidence="5">
        <text>N-terminal glycyl-[protein] + tetradecanoyl-CoA = N-tetradecanoylglycyl-[protein] + CoA + H(+)</text>
        <dbReference type="Rhea" id="RHEA:15521"/>
        <dbReference type="Rhea" id="RHEA-COMP:12666"/>
        <dbReference type="Rhea" id="RHEA-COMP:12667"/>
        <dbReference type="ChEBI" id="CHEBI:15378"/>
        <dbReference type="ChEBI" id="CHEBI:57287"/>
        <dbReference type="ChEBI" id="CHEBI:57385"/>
        <dbReference type="ChEBI" id="CHEBI:64723"/>
        <dbReference type="ChEBI" id="CHEBI:133050"/>
        <dbReference type="EC" id="2.3.1.97"/>
    </reaction>
</comment>
<dbReference type="InterPro" id="IPR016181">
    <property type="entry name" value="Acyl_CoA_acyltransferase"/>
</dbReference>
<gene>
    <name evidence="10" type="ORF">ECRASSUSDP1_LOCUS5443</name>
</gene>
<dbReference type="GO" id="GO:0004379">
    <property type="term" value="F:glycylpeptide N-tetradecanoyltransferase activity"/>
    <property type="evidence" value="ECO:0007669"/>
    <property type="project" value="UniProtKB-EC"/>
</dbReference>
<dbReference type="Pfam" id="PF01233">
    <property type="entry name" value="NMT"/>
    <property type="match status" value="1"/>
</dbReference>
<organism evidence="10 11">
    <name type="scientific">Euplotes crassus</name>
    <dbReference type="NCBI Taxonomy" id="5936"/>
    <lineage>
        <taxon>Eukaryota</taxon>
        <taxon>Sar</taxon>
        <taxon>Alveolata</taxon>
        <taxon>Ciliophora</taxon>
        <taxon>Intramacronucleata</taxon>
        <taxon>Spirotrichea</taxon>
        <taxon>Hypotrichia</taxon>
        <taxon>Euplotida</taxon>
        <taxon>Euplotidae</taxon>
        <taxon>Moneuplotes</taxon>
    </lineage>
</organism>
<evidence type="ECO:0000259" key="9">
    <source>
        <dbReference type="Pfam" id="PF02799"/>
    </source>
</evidence>
<keyword evidence="11" id="KW-1185">Reference proteome</keyword>
<dbReference type="InterPro" id="IPR000903">
    <property type="entry name" value="NMT"/>
</dbReference>
<dbReference type="InterPro" id="IPR022677">
    <property type="entry name" value="NMT_C"/>
</dbReference>
<evidence type="ECO:0000313" key="10">
    <source>
        <dbReference type="EMBL" id="CAI2364102.1"/>
    </source>
</evidence>
<sequence length="455" mass="52861">MEPTEKESLNEPTAEGSSTTDTSAMPKDPSKDFSPENAKKMQELFAKMMKDNPETYKKFEEFKQMQPLLQPHAFWDTQPVQKVTETMGISEITPGPIEENKKNDISTEPIKLAEGFEWCKIDIHNEEQAKELHELLNKHYVESDGGTFKLDYPLDFLKWALCPPGYKPKWHIGVRATKTKKLCAFIAGIPLNLTIMGEEVKASSINFLCIHQKLRSKRLAPVLIKEVTRRINRTDVWQAIYTSATLIPKPFSDAVYYGRPLNYKKLVEVNFFKKDKSFNAKKKLYTLPDETETPGFRRIRKKEIKKVYPMLKEFLSEYKVAINFSPEEAVHYLNYRENVVYSYVVEDPETKEITDFISFYSLNSEVIGHDKHDTMNAAYCWYYCSTKTPLESLIKDATIMAKKEGFDIFQMLNIMENEEVVDELRFAKLKGTLHYYLFNYRLPNINPEDIGVSFV</sequence>
<dbReference type="Gene3D" id="3.40.630.170">
    <property type="match status" value="1"/>
</dbReference>
<comment type="caution">
    <text evidence="10">The sequence shown here is derived from an EMBL/GenBank/DDBJ whole genome shotgun (WGS) entry which is preliminary data.</text>
</comment>
<dbReference type="PANTHER" id="PTHR11377:SF5">
    <property type="entry name" value="GLYCYLPEPTIDE N-TETRADECANOYLTRANSFERASE"/>
    <property type="match status" value="1"/>
</dbReference>
<evidence type="ECO:0000256" key="5">
    <source>
        <dbReference type="RuleBase" id="RU000586"/>
    </source>
</evidence>
<accession>A0AAD1UBA7</accession>
<name>A0AAD1UBA7_EUPCR</name>
<reference evidence="10" key="1">
    <citation type="submission" date="2023-07" db="EMBL/GenBank/DDBJ databases">
        <authorList>
            <consortium name="AG Swart"/>
            <person name="Singh M."/>
            <person name="Singh A."/>
            <person name="Seah K."/>
            <person name="Emmerich C."/>
        </authorList>
    </citation>
    <scope>NUCLEOTIDE SEQUENCE</scope>
    <source>
        <strain evidence="10">DP1</strain>
    </source>
</reference>
<evidence type="ECO:0000256" key="4">
    <source>
        <dbReference type="ARBA" id="ARBA00023315"/>
    </source>
</evidence>
<dbReference type="PIRSF" id="PIRSF015892">
    <property type="entry name" value="N-myristl_transf"/>
    <property type="match status" value="1"/>
</dbReference>
<dbReference type="EC" id="2.3.1.97" evidence="2 5"/>
<evidence type="ECO:0000313" key="11">
    <source>
        <dbReference type="Proteomes" id="UP001295684"/>
    </source>
</evidence>
<evidence type="ECO:0000256" key="7">
    <source>
        <dbReference type="SAM" id="MobiDB-lite"/>
    </source>
</evidence>
<comment type="similarity">
    <text evidence="1 6">Belongs to the NMT family.</text>
</comment>
<proteinExistence type="inferred from homology"/>
<feature type="compositionally biased region" description="Basic and acidic residues" evidence="7">
    <location>
        <begin position="28"/>
        <end position="42"/>
    </location>
</feature>
<comment type="function">
    <text evidence="5">Adds a myristoyl group to the N-terminal glycine residue of certain cellular proteins.</text>
</comment>
<evidence type="ECO:0000256" key="2">
    <source>
        <dbReference type="ARBA" id="ARBA00012923"/>
    </source>
</evidence>
<dbReference type="Pfam" id="PF02799">
    <property type="entry name" value="NMT_C"/>
    <property type="match status" value="1"/>
</dbReference>